<dbReference type="CDD" id="cd06532">
    <property type="entry name" value="Glyco_transf_25"/>
    <property type="match status" value="1"/>
</dbReference>
<keyword evidence="1" id="KW-0812">Transmembrane</keyword>
<accession>A0A6C0KJS6</accession>
<organism evidence="3">
    <name type="scientific">viral metagenome</name>
    <dbReference type="NCBI Taxonomy" id="1070528"/>
    <lineage>
        <taxon>unclassified sequences</taxon>
        <taxon>metagenomes</taxon>
        <taxon>organismal metagenomes</taxon>
    </lineage>
</organism>
<reference evidence="3" key="1">
    <citation type="journal article" date="2020" name="Nature">
        <title>Giant virus diversity and host interactions through global metagenomics.</title>
        <authorList>
            <person name="Schulz F."/>
            <person name="Roux S."/>
            <person name="Paez-Espino D."/>
            <person name="Jungbluth S."/>
            <person name="Walsh D.A."/>
            <person name="Denef V.J."/>
            <person name="McMahon K.D."/>
            <person name="Konstantinidis K.T."/>
            <person name="Eloe-Fadrosh E.A."/>
            <person name="Kyrpides N.C."/>
            <person name="Woyke T."/>
        </authorList>
    </citation>
    <scope>NUCLEOTIDE SEQUENCE</scope>
    <source>
        <strain evidence="3">GVMAG-S-3300012000-53</strain>
    </source>
</reference>
<evidence type="ECO:0000259" key="2">
    <source>
        <dbReference type="Pfam" id="PF01755"/>
    </source>
</evidence>
<keyword evidence="1" id="KW-0472">Membrane</keyword>
<dbReference type="AlphaFoldDB" id="A0A6C0KJS6"/>
<feature type="transmembrane region" description="Helical" evidence="1">
    <location>
        <begin position="6"/>
        <end position="21"/>
    </location>
</feature>
<keyword evidence="1" id="KW-1133">Transmembrane helix</keyword>
<name>A0A6C0KJS6_9ZZZZ</name>
<dbReference type="InterPro" id="IPR002654">
    <property type="entry name" value="Glyco_trans_25"/>
</dbReference>
<evidence type="ECO:0000256" key="1">
    <source>
        <dbReference type="SAM" id="Phobius"/>
    </source>
</evidence>
<feature type="domain" description="Glycosyl transferase family 25" evidence="2">
    <location>
        <begin position="34"/>
        <end position="192"/>
    </location>
</feature>
<dbReference type="Pfam" id="PF01755">
    <property type="entry name" value="Glyco_transf_25"/>
    <property type="match status" value="1"/>
</dbReference>
<evidence type="ECO:0000313" key="3">
    <source>
        <dbReference type="EMBL" id="QHU16584.1"/>
    </source>
</evidence>
<proteinExistence type="predicted"/>
<dbReference type="EMBL" id="MN740886">
    <property type="protein sequence ID" value="QHU16584.1"/>
    <property type="molecule type" value="Genomic_DNA"/>
</dbReference>
<sequence>MLLFYIFIVIVLLSIFYYFYTKKSPNYLKGIDVVYWINLDRARERKTKMEKMFADTIFNSSNIQRIQAVDGKDQDIETTIKNDIYQTNTSSNELEYACLLSHLHTIHKFSESNYDIALVLEDDMTLEYKPHWNTTIENIIQNAPKDWEIIQLCYIIKNKIPNETYTLNKENFHSTGAYIIHKNAAKKFMKHIFIENKYKLDINISHNADIYLYKEFITYTYKYPFFIYHTNNDSYIHSEHVEFIHNRSKKMINDRIYNLK</sequence>
<protein>
    <recommendedName>
        <fullName evidence="2">Glycosyl transferase family 25 domain-containing protein</fullName>
    </recommendedName>
</protein>